<dbReference type="PANTHER" id="PTHR13604">
    <property type="entry name" value="DC12-RELATED"/>
    <property type="match status" value="1"/>
</dbReference>
<evidence type="ECO:0000256" key="6">
    <source>
        <dbReference type="ARBA" id="ARBA00023124"/>
    </source>
</evidence>
<dbReference type="GO" id="GO:0003697">
    <property type="term" value="F:single-stranded DNA binding"/>
    <property type="evidence" value="ECO:0007669"/>
    <property type="project" value="InterPro"/>
</dbReference>
<evidence type="ECO:0000256" key="2">
    <source>
        <dbReference type="ARBA" id="ARBA00015888"/>
    </source>
</evidence>
<dbReference type="SUPFAM" id="SSF143081">
    <property type="entry name" value="BB1717-like"/>
    <property type="match status" value="1"/>
</dbReference>
<accession>A0A6F9DF76</accession>
<dbReference type="AlphaFoldDB" id="A0A6F9DF76"/>
<evidence type="ECO:0000256" key="5">
    <source>
        <dbReference type="ARBA" id="ARBA00022801"/>
    </source>
</evidence>
<dbReference type="Gene3D" id="3.90.1680.10">
    <property type="entry name" value="SOS response associated peptidase-like"/>
    <property type="match status" value="1"/>
</dbReference>
<dbReference type="Pfam" id="PF02586">
    <property type="entry name" value="SRAP"/>
    <property type="match status" value="1"/>
</dbReference>
<evidence type="ECO:0000313" key="13">
    <source>
        <dbReference type="EMBL" id="CAB3253394.1"/>
    </source>
</evidence>
<protein>
    <recommendedName>
        <fullName evidence="2">Abasic site processing protein HMCES</fullName>
    </recommendedName>
    <alternativeName>
        <fullName evidence="9">Embryonic stem cell-specific 5-hydroxymethylcytosine-binding protein</fullName>
    </alternativeName>
    <alternativeName>
        <fullName evidence="10">Peptidase HMCES</fullName>
    </alternativeName>
    <alternativeName>
        <fullName evidence="11">SRAP domain-containing protein 1</fullName>
    </alternativeName>
</protein>
<evidence type="ECO:0000256" key="10">
    <source>
        <dbReference type="ARBA" id="ARBA00030898"/>
    </source>
</evidence>
<organism evidence="13">
    <name type="scientific">Phallusia mammillata</name>
    <dbReference type="NCBI Taxonomy" id="59560"/>
    <lineage>
        <taxon>Eukaryota</taxon>
        <taxon>Metazoa</taxon>
        <taxon>Chordata</taxon>
        <taxon>Tunicata</taxon>
        <taxon>Ascidiacea</taxon>
        <taxon>Phlebobranchia</taxon>
        <taxon>Ascidiidae</taxon>
        <taxon>Phallusia</taxon>
    </lineage>
</organism>
<dbReference type="PANTHER" id="PTHR13604:SF0">
    <property type="entry name" value="ABASIC SITE PROCESSING PROTEIN HMCES"/>
    <property type="match status" value="1"/>
</dbReference>
<feature type="compositionally biased region" description="Acidic residues" evidence="12">
    <location>
        <begin position="154"/>
        <end position="167"/>
    </location>
</feature>
<proteinExistence type="evidence at transcript level"/>
<keyword evidence="3" id="KW-0645">Protease</keyword>
<feature type="region of interest" description="Disordered" evidence="12">
    <location>
        <begin position="152"/>
        <end position="173"/>
    </location>
</feature>
<dbReference type="GO" id="GO:0008233">
    <property type="term" value="F:peptidase activity"/>
    <property type="evidence" value="ECO:0007669"/>
    <property type="project" value="UniProtKB-KW"/>
</dbReference>
<name>A0A6F9DF76_9ASCI</name>
<evidence type="ECO:0000256" key="11">
    <source>
        <dbReference type="ARBA" id="ARBA00031130"/>
    </source>
</evidence>
<evidence type="ECO:0000256" key="12">
    <source>
        <dbReference type="SAM" id="MobiDB-lite"/>
    </source>
</evidence>
<evidence type="ECO:0000256" key="9">
    <source>
        <dbReference type="ARBA" id="ARBA00030390"/>
    </source>
</evidence>
<dbReference type="GO" id="GO:0016829">
    <property type="term" value="F:lyase activity"/>
    <property type="evidence" value="ECO:0007669"/>
    <property type="project" value="UniProtKB-KW"/>
</dbReference>
<keyword evidence="5" id="KW-0378">Hydrolase</keyword>
<dbReference type="InterPro" id="IPR036590">
    <property type="entry name" value="SRAP-like"/>
</dbReference>
<sequence>MCGRTACTLNPDDVSRSCRYKRKNGCKKNPKWVKNKDKYYPSHNKAPQSYSPILLNGNHFLNAGNDCPYVSGDDERVLCAMRWGLIPKWFKGGNVDKVNYSMNNARSDTMLEKKSYKIPLQKGQRCVLVVEGFYEWHTSSAGKQPYYIYFPDKDSDEPSSDPEDDQNENQPPTRLITMAGIFEKTLYENEDFYSFTVITVDADPSFSWLHHRMPAVLANDDEIDKWLDYENVPLDKALELIKPKNCLKWHPVSSFVNNSRNHGPECWKEINLDEIKTSTPTKYKQESKSMMQWLSTAKSSPSKQASVEQPSPSKAKHKVTAGAMDRFVKKAKRESHE</sequence>
<reference evidence="13" key="1">
    <citation type="submission" date="2020-04" db="EMBL/GenBank/DDBJ databases">
        <authorList>
            <person name="Neveu A P."/>
        </authorList>
    </citation>
    <scope>NUCLEOTIDE SEQUENCE</scope>
    <source>
        <tissue evidence="13">Whole embryo</tissue>
    </source>
</reference>
<evidence type="ECO:0000256" key="4">
    <source>
        <dbReference type="ARBA" id="ARBA00022763"/>
    </source>
</evidence>
<feature type="compositionally biased region" description="Polar residues" evidence="12">
    <location>
        <begin position="292"/>
        <end position="312"/>
    </location>
</feature>
<keyword evidence="8" id="KW-0456">Lyase</keyword>
<evidence type="ECO:0000256" key="8">
    <source>
        <dbReference type="ARBA" id="ARBA00023239"/>
    </source>
</evidence>
<dbReference type="GO" id="GO:0106300">
    <property type="term" value="P:protein-DNA covalent cross-linking repair"/>
    <property type="evidence" value="ECO:0007669"/>
    <property type="project" value="InterPro"/>
</dbReference>
<keyword evidence="6" id="KW-0190">Covalent protein-DNA linkage</keyword>
<dbReference type="EMBL" id="LR785776">
    <property type="protein sequence ID" value="CAB3253394.1"/>
    <property type="molecule type" value="mRNA"/>
</dbReference>
<gene>
    <name evidence="13" type="primary">Hmces</name>
</gene>
<evidence type="ECO:0000256" key="3">
    <source>
        <dbReference type="ARBA" id="ARBA00022670"/>
    </source>
</evidence>
<dbReference type="GO" id="GO:0006508">
    <property type="term" value="P:proteolysis"/>
    <property type="evidence" value="ECO:0007669"/>
    <property type="project" value="UniProtKB-KW"/>
</dbReference>
<feature type="region of interest" description="Disordered" evidence="12">
    <location>
        <begin position="292"/>
        <end position="337"/>
    </location>
</feature>
<keyword evidence="4" id="KW-0227">DNA damage</keyword>
<evidence type="ECO:0000256" key="7">
    <source>
        <dbReference type="ARBA" id="ARBA00023125"/>
    </source>
</evidence>
<comment type="similarity">
    <text evidence="1">Belongs to the SOS response-associated peptidase family.</text>
</comment>
<dbReference type="InterPro" id="IPR003738">
    <property type="entry name" value="SRAP"/>
</dbReference>
<keyword evidence="7" id="KW-0238">DNA-binding</keyword>
<evidence type="ECO:0000256" key="1">
    <source>
        <dbReference type="ARBA" id="ARBA00008136"/>
    </source>
</evidence>